<comment type="caution">
    <text evidence="1">The sequence shown here is derived from an EMBL/GenBank/DDBJ whole genome shotgun (WGS) entry which is preliminary data.</text>
</comment>
<protein>
    <submittedName>
        <fullName evidence="1">Uncharacterized protein</fullName>
    </submittedName>
</protein>
<evidence type="ECO:0000313" key="2">
    <source>
        <dbReference type="Proteomes" id="UP001143370"/>
    </source>
</evidence>
<evidence type="ECO:0000313" key="1">
    <source>
        <dbReference type="EMBL" id="GLK74676.1"/>
    </source>
</evidence>
<gene>
    <name evidence="1" type="ORF">GCM10017643_47950</name>
</gene>
<sequence length="135" mass="14674">MALTTRTGMDRATGRLLRGRAHAEQSVRDILATRKFQRVMNLDHGSELAALRGENMTAANVLKAYAEIVQAVHAQEPGVRIARMEPTYLAGRQGAIGFDLHQVFYPYGHLGDYSVAEGFTFTLPASVITRGSAAA</sequence>
<name>A0A9W6JDZ1_9HYPH</name>
<dbReference type="SUPFAM" id="SSF160719">
    <property type="entry name" value="gpW/gp25-like"/>
    <property type="match status" value="1"/>
</dbReference>
<keyword evidence="2" id="KW-1185">Reference proteome</keyword>
<dbReference type="EMBL" id="BSFJ01000052">
    <property type="protein sequence ID" value="GLK74676.1"/>
    <property type="molecule type" value="Genomic_DNA"/>
</dbReference>
<reference evidence="1" key="2">
    <citation type="submission" date="2023-01" db="EMBL/GenBank/DDBJ databases">
        <authorList>
            <person name="Sun Q."/>
            <person name="Evtushenko L."/>
        </authorList>
    </citation>
    <scope>NUCLEOTIDE SEQUENCE</scope>
    <source>
        <strain evidence="1">VKM B-2484</strain>
    </source>
</reference>
<organism evidence="1 2">
    <name type="scientific">Ancylobacter dichloromethanicus</name>
    <dbReference type="NCBI Taxonomy" id="518825"/>
    <lineage>
        <taxon>Bacteria</taxon>
        <taxon>Pseudomonadati</taxon>
        <taxon>Pseudomonadota</taxon>
        <taxon>Alphaproteobacteria</taxon>
        <taxon>Hyphomicrobiales</taxon>
        <taxon>Xanthobacteraceae</taxon>
        <taxon>Ancylobacter</taxon>
    </lineage>
</organism>
<accession>A0A9W6JDZ1</accession>
<dbReference type="Proteomes" id="UP001143370">
    <property type="component" value="Unassembled WGS sequence"/>
</dbReference>
<proteinExistence type="predicted"/>
<reference evidence="1" key="1">
    <citation type="journal article" date="2014" name="Int. J. Syst. Evol. Microbiol.">
        <title>Complete genome sequence of Corynebacterium casei LMG S-19264T (=DSM 44701T), isolated from a smear-ripened cheese.</title>
        <authorList>
            <consortium name="US DOE Joint Genome Institute (JGI-PGF)"/>
            <person name="Walter F."/>
            <person name="Albersmeier A."/>
            <person name="Kalinowski J."/>
            <person name="Ruckert C."/>
        </authorList>
    </citation>
    <scope>NUCLEOTIDE SEQUENCE</scope>
    <source>
        <strain evidence="1">VKM B-2484</strain>
    </source>
</reference>
<dbReference type="Gene3D" id="3.10.450.40">
    <property type="match status" value="1"/>
</dbReference>
<dbReference type="AlphaFoldDB" id="A0A9W6JDZ1"/>